<evidence type="ECO:0000256" key="5">
    <source>
        <dbReference type="ARBA" id="ARBA00022989"/>
    </source>
</evidence>
<organism evidence="9 10">
    <name type="scientific">Paenibacillus borealis</name>
    <dbReference type="NCBI Taxonomy" id="160799"/>
    <lineage>
        <taxon>Bacteria</taxon>
        <taxon>Bacillati</taxon>
        <taxon>Bacillota</taxon>
        <taxon>Bacilli</taxon>
        <taxon>Bacillales</taxon>
        <taxon>Paenibacillaceae</taxon>
        <taxon>Paenibacillus</taxon>
    </lineage>
</organism>
<feature type="transmembrane region" description="Helical" evidence="7">
    <location>
        <begin position="210"/>
        <end position="230"/>
    </location>
</feature>
<feature type="transmembrane region" description="Helical" evidence="7">
    <location>
        <begin position="242"/>
        <end position="262"/>
    </location>
</feature>
<dbReference type="Pfam" id="PF07690">
    <property type="entry name" value="MFS_1"/>
    <property type="match status" value="1"/>
</dbReference>
<feature type="transmembrane region" description="Helical" evidence="7">
    <location>
        <begin position="301"/>
        <end position="320"/>
    </location>
</feature>
<reference evidence="9 10" key="1">
    <citation type="submission" date="2016-10" db="EMBL/GenBank/DDBJ databases">
        <title>Paenibacillus species isolates.</title>
        <authorList>
            <person name="Beno S.M."/>
        </authorList>
    </citation>
    <scope>NUCLEOTIDE SEQUENCE [LARGE SCALE GENOMIC DNA]</scope>
    <source>
        <strain evidence="9 10">FSL H7-0744</strain>
    </source>
</reference>
<dbReference type="Proteomes" id="UP000187412">
    <property type="component" value="Unassembled WGS sequence"/>
</dbReference>
<dbReference type="Gene3D" id="1.20.1250.20">
    <property type="entry name" value="MFS general substrate transporter like domains"/>
    <property type="match status" value="1"/>
</dbReference>
<sequence length="390" mass="41930">MVTLLLIIIYLAFMGLGLPDALLGSAWPIMQHDIGATTEMAGYISLIVSFCTVISSLFASRLLHRYGTGKVTLVSILSTAIALLGFSISSDFIFLFLLAIPLGLGAGSVDAALSNYVAVHFKAKHMNWLHCFWGIGAFTGPIIMSFWLNRDNNWRAGYVTVGLLLLTIAMILLASLSLWKIFEKESIEEGSDEEKLISNREALRIPGVKISMVTMLCYNGSEAAAGLWMASFFIGNKGVSPGTAAALSSLFYIGIIIGRIISGFLSTNVSSKNLIRYGGIIGCFGLLILVMPVHYWISAGALFIVGLGGAPIYPSIVHSTPERFGKIASPSVIGLAMASAYTGSTLIPSLMGIFASQLGMFMVPVILLILFSIMLVSSEMVNIAYKRKVR</sequence>
<dbReference type="PANTHER" id="PTHR23514:SF3">
    <property type="entry name" value="BYPASS OF STOP CODON PROTEIN 6"/>
    <property type="match status" value="1"/>
</dbReference>
<feature type="transmembrane region" description="Helical" evidence="7">
    <location>
        <begin position="154"/>
        <end position="179"/>
    </location>
</feature>
<dbReference type="InterPro" id="IPR036259">
    <property type="entry name" value="MFS_trans_sf"/>
</dbReference>
<evidence type="ECO:0000313" key="9">
    <source>
        <dbReference type="EMBL" id="OMD39905.1"/>
    </source>
</evidence>
<dbReference type="InterPro" id="IPR051788">
    <property type="entry name" value="MFS_Transporter"/>
</dbReference>
<feature type="transmembrane region" description="Helical" evidence="7">
    <location>
        <begin position="128"/>
        <end position="148"/>
    </location>
</feature>
<evidence type="ECO:0000256" key="4">
    <source>
        <dbReference type="ARBA" id="ARBA00022692"/>
    </source>
</evidence>
<feature type="transmembrane region" description="Helical" evidence="7">
    <location>
        <begin position="361"/>
        <end position="385"/>
    </location>
</feature>
<name>A0ABX3GXE2_PAEBO</name>
<keyword evidence="6 7" id="KW-0472">Membrane</keyword>
<keyword evidence="4 7" id="KW-0812">Transmembrane</keyword>
<dbReference type="RefSeq" id="WP_076113932.1">
    <property type="nucleotide sequence ID" value="NZ_MPTB01000054.1"/>
</dbReference>
<feature type="transmembrane region" description="Helical" evidence="7">
    <location>
        <begin position="41"/>
        <end position="59"/>
    </location>
</feature>
<evidence type="ECO:0000256" key="6">
    <source>
        <dbReference type="ARBA" id="ARBA00023136"/>
    </source>
</evidence>
<evidence type="ECO:0000256" key="2">
    <source>
        <dbReference type="ARBA" id="ARBA00008335"/>
    </source>
</evidence>
<comment type="caution">
    <text evidence="9">The sequence shown here is derived from an EMBL/GenBank/DDBJ whole genome shotgun (WGS) entry which is preliminary data.</text>
</comment>
<dbReference type="SUPFAM" id="SSF103473">
    <property type="entry name" value="MFS general substrate transporter"/>
    <property type="match status" value="1"/>
</dbReference>
<keyword evidence="5 7" id="KW-1133">Transmembrane helix</keyword>
<dbReference type="PROSITE" id="PS50850">
    <property type="entry name" value="MFS"/>
    <property type="match status" value="1"/>
</dbReference>
<evidence type="ECO:0000259" key="8">
    <source>
        <dbReference type="PROSITE" id="PS50850"/>
    </source>
</evidence>
<evidence type="ECO:0000256" key="1">
    <source>
        <dbReference type="ARBA" id="ARBA00004651"/>
    </source>
</evidence>
<keyword evidence="10" id="KW-1185">Reference proteome</keyword>
<evidence type="ECO:0000313" key="10">
    <source>
        <dbReference type="Proteomes" id="UP000187412"/>
    </source>
</evidence>
<dbReference type="EMBL" id="MPTB01000054">
    <property type="protein sequence ID" value="OMD39905.1"/>
    <property type="molecule type" value="Genomic_DNA"/>
</dbReference>
<protein>
    <recommendedName>
        <fullName evidence="8">Major facilitator superfamily (MFS) profile domain-containing protein</fullName>
    </recommendedName>
</protein>
<feature type="transmembrane region" description="Helical" evidence="7">
    <location>
        <begin position="332"/>
        <end position="355"/>
    </location>
</feature>
<comment type="subcellular location">
    <subcellularLocation>
        <location evidence="1">Cell membrane</location>
        <topology evidence="1">Multi-pass membrane protein</topology>
    </subcellularLocation>
</comment>
<feature type="transmembrane region" description="Helical" evidence="7">
    <location>
        <begin position="94"/>
        <end position="116"/>
    </location>
</feature>
<gene>
    <name evidence="9" type="ORF">BSK56_29170</name>
</gene>
<evidence type="ECO:0000256" key="3">
    <source>
        <dbReference type="ARBA" id="ARBA00022448"/>
    </source>
</evidence>
<dbReference type="InterPro" id="IPR011701">
    <property type="entry name" value="MFS"/>
</dbReference>
<feature type="transmembrane region" description="Helical" evidence="7">
    <location>
        <begin position="71"/>
        <end position="88"/>
    </location>
</feature>
<dbReference type="PANTHER" id="PTHR23514">
    <property type="entry name" value="BYPASS OF STOP CODON PROTEIN 6"/>
    <property type="match status" value="1"/>
</dbReference>
<evidence type="ECO:0000256" key="7">
    <source>
        <dbReference type="SAM" id="Phobius"/>
    </source>
</evidence>
<keyword evidence="3" id="KW-0813">Transport</keyword>
<dbReference type="InterPro" id="IPR020846">
    <property type="entry name" value="MFS_dom"/>
</dbReference>
<proteinExistence type="inferred from homology"/>
<accession>A0ABX3GXE2</accession>
<comment type="similarity">
    <text evidence="2">Belongs to the major facilitator superfamily.</text>
</comment>
<feature type="domain" description="Major facilitator superfamily (MFS) profile" evidence="8">
    <location>
        <begin position="5"/>
        <end position="390"/>
    </location>
</feature>
<feature type="transmembrane region" description="Helical" evidence="7">
    <location>
        <begin position="274"/>
        <end position="295"/>
    </location>
</feature>